<evidence type="ECO:0000313" key="2">
    <source>
        <dbReference type="Proteomes" id="UP001595420"/>
    </source>
</evidence>
<dbReference type="EMBL" id="JBHRSB010000004">
    <property type="protein sequence ID" value="MFC3001411.1"/>
    <property type="molecule type" value="Genomic_DNA"/>
</dbReference>
<organism evidence="1 2">
    <name type="scientific">Falsiroseomonas tokyonensis</name>
    <dbReference type="NCBI Taxonomy" id="430521"/>
    <lineage>
        <taxon>Bacteria</taxon>
        <taxon>Pseudomonadati</taxon>
        <taxon>Pseudomonadota</taxon>
        <taxon>Alphaproteobacteria</taxon>
        <taxon>Acetobacterales</taxon>
        <taxon>Roseomonadaceae</taxon>
        <taxon>Falsiroseomonas</taxon>
    </lineage>
</organism>
<dbReference type="RefSeq" id="WP_216837472.1">
    <property type="nucleotide sequence ID" value="NZ_JAFNJS010000004.1"/>
</dbReference>
<protein>
    <submittedName>
        <fullName evidence="1">Uncharacterized protein</fullName>
    </submittedName>
</protein>
<gene>
    <name evidence="1" type="ORF">ACFOD3_16005</name>
</gene>
<name>A0ABV7BXG0_9PROT</name>
<proteinExistence type="predicted"/>
<comment type="caution">
    <text evidence="1">The sequence shown here is derived from an EMBL/GenBank/DDBJ whole genome shotgun (WGS) entry which is preliminary data.</text>
</comment>
<reference evidence="2" key="1">
    <citation type="journal article" date="2019" name="Int. J. Syst. Evol. Microbiol.">
        <title>The Global Catalogue of Microorganisms (GCM) 10K type strain sequencing project: providing services to taxonomists for standard genome sequencing and annotation.</title>
        <authorList>
            <consortium name="The Broad Institute Genomics Platform"/>
            <consortium name="The Broad Institute Genome Sequencing Center for Infectious Disease"/>
            <person name="Wu L."/>
            <person name="Ma J."/>
        </authorList>
    </citation>
    <scope>NUCLEOTIDE SEQUENCE [LARGE SCALE GENOMIC DNA]</scope>
    <source>
        <strain evidence="2">CGMCC 1.16855</strain>
    </source>
</reference>
<sequence>MLATRQRVLRRFWYPVIPEGALAAGKPVPFRLLGRDIVLWCGPGGAPWR</sequence>
<evidence type="ECO:0000313" key="1">
    <source>
        <dbReference type="EMBL" id="MFC3001411.1"/>
    </source>
</evidence>
<dbReference type="Proteomes" id="UP001595420">
    <property type="component" value="Unassembled WGS sequence"/>
</dbReference>
<keyword evidence="2" id="KW-1185">Reference proteome</keyword>
<accession>A0ABV7BXG0</accession>